<dbReference type="AlphaFoldDB" id="A0A139A0J4"/>
<organism evidence="1 2">
    <name type="scientific">Gonapodya prolifera (strain JEL478)</name>
    <name type="common">Monoblepharis prolifera</name>
    <dbReference type="NCBI Taxonomy" id="1344416"/>
    <lineage>
        <taxon>Eukaryota</taxon>
        <taxon>Fungi</taxon>
        <taxon>Fungi incertae sedis</taxon>
        <taxon>Chytridiomycota</taxon>
        <taxon>Chytridiomycota incertae sedis</taxon>
        <taxon>Monoblepharidomycetes</taxon>
        <taxon>Monoblepharidales</taxon>
        <taxon>Gonapodyaceae</taxon>
        <taxon>Gonapodya</taxon>
    </lineage>
</organism>
<dbReference type="EMBL" id="KQ965831">
    <property type="protein sequence ID" value="KXS10281.1"/>
    <property type="molecule type" value="Genomic_DNA"/>
</dbReference>
<reference evidence="1 2" key="1">
    <citation type="journal article" date="2015" name="Genome Biol. Evol.">
        <title>Phylogenomic analyses indicate that early fungi evolved digesting cell walls of algal ancestors of land plants.</title>
        <authorList>
            <person name="Chang Y."/>
            <person name="Wang S."/>
            <person name="Sekimoto S."/>
            <person name="Aerts A.L."/>
            <person name="Choi C."/>
            <person name="Clum A."/>
            <person name="LaButti K.M."/>
            <person name="Lindquist E.A."/>
            <person name="Yee Ngan C."/>
            <person name="Ohm R.A."/>
            <person name="Salamov A.A."/>
            <person name="Grigoriev I.V."/>
            <person name="Spatafora J.W."/>
            <person name="Berbee M.L."/>
        </authorList>
    </citation>
    <scope>NUCLEOTIDE SEQUENCE [LARGE SCALE GENOMIC DNA]</scope>
    <source>
        <strain evidence="1 2">JEL478</strain>
    </source>
</reference>
<sequence>MLEVLLCLNVPYTGKGSTPESPNFTNPTVDAIKKIFTVMLPKQGTDSGQFFNDDNPPSRRRFCARSILQLLRQSL</sequence>
<keyword evidence="2" id="KW-1185">Reference proteome</keyword>
<name>A0A139A0J4_GONPJ</name>
<accession>A0A139A0J4</accession>
<dbReference type="Proteomes" id="UP000070544">
    <property type="component" value="Unassembled WGS sequence"/>
</dbReference>
<proteinExistence type="predicted"/>
<evidence type="ECO:0000313" key="1">
    <source>
        <dbReference type="EMBL" id="KXS10281.1"/>
    </source>
</evidence>
<gene>
    <name evidence="1" type="ORF">M427DRAFT_159543</name>
</gene>
<evidence type="ECO:0000313" key="2">
    <source>
        <dbReference type="Proteomes" id="UP000070544"/>
    </source>
</evidence>
<feature type="non-terminal residue" evidence="1">
    <location>
        <position position="75"/>
    </location>
</feature>
<protein>
    <submittedName>
        <fullName evidence="1">Uncharacterized protein</fullName>
    </submittedName>
</protein>